<evidence type="ECO:0008006" key="4">
    <source>
        <dbReference type="Google" id="ProtNLM"/>
    </source>
</evidence>
<accession>A0A517P4Y9</accession>
<protein>
    <recommendedName>
        <fullName evidence="4">Cytochrome c domain-containing protein</fullName>
    </recommendedName>
</protein>
<reference evidence="2 3" key="1">
    <citation type="submission" date="2019-02" db="EMBL/GenBank/DDBJ databases">
        <title>Deep-cultivation of Planctomycetes and their phenomic and genomic characterization uncovers novel biology.</title>
        <authorList>
            <person name="Wiegand S."/>
            <person name="Jogler M."/>
            <person name="Boedeker C."/>
            <person name="Pinto D."/>
            <person name="Vollmers J."/>
            <person name="Rivas-Marin E."/>
            <person name="Kohn T."/>
            <person name="Peeters S.H."/>
            <person name="Heuer A."/>
            <person name="Rast P."/>
            <person name="Oberbeckmann S."/>
            <person name="Bunk B."/>
            <person name="Jeske O."/>
            <person name="Meyerdierks A."/>
            <person name="Storesund J.E."/>
            <person name="Kallscheuer N."/>
            <person name="Luecker S."/>
            <person name="Lage O.M."/>
            <person name="Pohl T."/>
            <person name="Merkel B.J."/>
            <person name="Hornburger P."/>
            <person name="Mueller R.-W."/>
            <person name="Bruemmer F."/>
            <person name="Labrenz M."/>
            <person name="Spormann A.M."/>
            <person name="Op den Camp H."/>
            <person name="Overmann J."/>
            <person name="Amann R."/>
            <person name="Jetten M.S.M."/>
            <person name="Mascher T."/>
            <person name="Medema M.H."/>
            <person name="Devos D.P."/>
            <person name="Kaster A.-K."/>
            <person name="Ovreas L."/>
            <person name="Rohde M."/>
            <person name="Galperin M.Y."/>
            <person name="Jogler C."/>
        </authorList>
    </citation>
    <scope>NUCLEOTIDE SEQUENCE [LARGE SCALE GENOMIC DNA]</scope>
    <source>
        <strain evidence="2 3">CA12</strain>
    </source>
</reference>
<dbReference type="EMBL" id="CP036265">
    <property type="protein sequence ID" value="QDT14415.1"/>
    <property type="molecule type" value="Genomic_DNA"/>
</dbReference>
<keyword evidence="3" id="KW-1185">Reference proteome</keyword>
<name>A0A517P4Y9_9PLAN</name>
<proteinExistence type="predicted"/>
<dbReference type="OrthoDB" id="229728at2"/>
<dbReference type="RefSeq" id="WP_145357232.1">
    <property type="nucleotide sequence ID" value="NZ_CP036265.1"/>
</dbReference>
<dbReference type="AlphaFoldDB" id="A0A517P4Y9"/>
<evidence type="ECO:0000256" key="1">
    <source>
        <dbReference type="SAM" id="SignalP"/>
    </source>
</evidence>
<evidence type="ECO:0000313" key="3">
    <source>
        <dbReference type="Proteomes" id="UP000318741"/>
    </source>
</evidence>
<evidence type="ECO:0000313" key="2">
    <source>
        <dbReference type="EMBL" id="QDT14415.1"/>
    </source>
</evidence>
<dbReference type="Proteomes" id="UP000318741">
    <property type="component" value="Chromosome"/>
</dbReference>
<keyword evidence="1" id="KW-0732">Signal</keyword>
<dbReference type="KEGG" id="acaf:CA12_04880"/>
<feature type="chain" id="PRO_5021697267" description="Cytochrome c domain-containing protein" evidence="1">
    <location>
        <begin position="28"/>
        <end position="433"/>
    </location>
</feature>
<organism evidence="2 3">
    <name type="scientific">Alienimonas californiensis</name>
    <dbReference type="NCBI Taxonomy" id="2527989"/>
    <lineage>
        <taxon>Bacteria</taxon>
        <taxon>Pseudomonadati</taxon>
        <taxon>Planctomycetota</taxon>
        <taxon>Planctomycetia</taxon>
        <taxon>Planctomycetales</taxon>
        <taxon>Planctomycetaceae</taxon>
        <taxon>Alienimonas</taxon>
    </lineage>
</organism>
<gene>
    <name evidence="2" type="ORF">CA12_04880</name>
</gene>
<feature type="signal peptide" evidence="1">
    <location>
        <begin position="1"/>
        <end position="27"/>
    </location>
</feature>
<sequence length="433" mass="48014" precursor="true">MSRRSWTSRTYWAAVLAVAFVTPAATAQRDDYSGPPISYETAEVDDPVARLSRQLEAGEIELTFDAEHGYLKGLLTALDVPESSQTLVFSKTSMQRNLISPRTPRALYFNDDVYVGFCQGGGVLELAATDAQQGATFYTLEQSAAEPPRLVRDRGHCLTCHASTRTQDVPGYLVRSVFVSAGGQPEFGSGTFTTDHASPFEERWGGWYVTGTHGDMRHMGNALYQRREGDVDREAGANVTSLEGRVATTPYLTPHSDLVALMVLEHQTQMHNALAWANYETRRALHQSQVMNEALDRPADYLSPTSERRIDAAADRVLEYLLFRDEFPLTSPVAGTSAFTTEFQARGVRDSQGRSLRDFDLDTRLFRHPCSYLIHSAAFDGLPDVVRGRVLTKLKSILQGGAAAEDYPRLTPADHRALREILTETKPEFAALE</sequence>